<keyword evidence="2" id="KW-0812">Transmembrane</keyword>
<protein>
    <submittedName>
        <fullName evidence="3">Uncharacterized protein</fullName>
    </submittedName>
</protein>
<feature type="transmembrane region" description="Helical" evidence="2">
    <location>
        <begin position="76"/>
        <end position="92"/>
    </location>
</feature>
<accession>A0AAD3DLC4</accession>
<gene>
    <name evidence="3" type="ORF">Agub_g5103</name>
</gene>
<keyword evidence="2" id="KW-1133">Transmembrane helix</keyword>
<dbReference type="Proteomes" id="UP001054857">
    <property type="component" value="Unassembled WGS sequence"/>
</dbReference>
<evidence type="ECO:0000313" key="3">
    <source>
        <dbReference type="EMBL" id="GFR43960.1"/>
    </source>
</evidence>
<dbReference type="EMBL" id="BMAR01000006">
    <property type="protein sequence ID" value="GFR43960.1"/>
    <property type="molecule type" value="Genomic_DNA"/>
</dbReference>
<proteinExistence type="predicted"/>
<feature type="region of interest" description="Disordered" evidence="1">
    <location>
        <begin position="1"/>
        <end position="21"/>
    </location>
</feature>
<organism evidence="3 4">
    <name type="scientific">Astrephomene gubernaculifera</name>
    <dbReference type="NCBI Taxonomy" id="47775"/>
    <lineage>
        <taxon>Eukaryota</taxon>
        <taxon>Viridiplantae</taxon>
        <taxon>Chlorophyta</taxon>
        <taxon>core chlorophytes</taxon>
        <taxon>Chlorophyceae</taxon>
        <taxon>CS clade</taxon>
        <taxon>Chlamydomonadales</taxon>
        <taxon>Astrephomenaceae</taxon>
        <taxon>Astrephomene</taxon>
    </lineage>
</organism>
<dbReference type="AlphaFoldDB" id="A0AAD3DLC4"/>
<sequence length="314" mass="34184">METNSSLVARGREDEHRPRQVTDNDVSAVIDTYRAHTFSLLLPILRVAITTPSSLWIRGALIPVFAAFVTYQPNSIAPYIVGCIALLLVPLLRQRLTVLRCFGGRARPGLRWGSEQDWRPGGAGLPGRQAQAAPRSSRSGLPAGCRPHARAPLRLQGARAAAQLGGGRAAPGGAAGGAGRRADDPHQRLVPRSPPDEQPQAGAVTRGSPWEAGKGGRGQRNLGRAEPKRRLRCCRRRWGARDARDDCWLCGRAVSYPRGCRRGRCVEVPHATAGRHDSCSMQVACWCSLCPGTRCSWQRWCRHPCMCVGCWLAV</sequence>
<keyword evidence="2" id="KW-0472">Membrane</keyword>
<keyword evidence="4" id="KW-1185">Reference proteome</keyword>
<feature type="transmembrane region" description="Helical" evidence="2">
    <location>
        <begin position="44"/>
        <end position="70"/>
    </location>
</feature>
<feature type="compositionally biased region" description="Basic and acidic residues" evidence="1">
    <location>
        <begin position="10"/>
        <end position="21"/>
    </location>
</feature>
<comment type="caution">
    <text evidence="3">The sequence shown here is derived from an EMBL/GenBank/DDBJ whole genome shotgun (WGS) entry which is preliminary data.</text>
</comment>
<feature type="region of interest" description="Disordered" evidence="1">
    <location>
        <begin position="112"/>
        <end position="148"/>
    </location>
</feature>
<evidence type="ECO:0000313" key="4">
    <source>
        <dbReference type="Proteomes" id="UP001054857"/>
    </source>
</evidence>
<name>A0AAD3DLC4_9CHLO</name>
<evidence type="ECO:0000256" key="2">
    <source>
        <dbReference type="SAM" id="Phobius"/>
    </source>
</evidence>
<evidence type="ECO:0000256" key="1">
    <source>
        <dbReference type="SAM" id="MobiDB-lite"/>
    </source>
</evidence>
<reference evidence="3 4" key="1">
    <citation type="journal article" date="2021" name="Sci. Rep.">
        <title>Genome sequencing of the multicellular alga Astrephomene provides insights into convergent evolution of germ-soma differentiation.</title>
        <authorList>
            <person name="Yamashita S."/>
            <person name="Yamamoto K."/>
            <person name="Matsuzaki R."/>
            <person name="Suzuki S."/>
            <person name="Yamaguchi H."/>
            <person name="Hirooka S."/>
            <person name="Minakuchi Y."/>
            <person name="Miyagishima S."/>
            <person name="Kawachi M."/>
            <person name="Toyoda A."/>
            <person name="Nozaki H."/>
        </authorList>
    </citation>
    <scope>NUCLEOTIDE SEQUENCE [LARGE SCALE GENOMIC DNA]</scope>
    <source>
        <strain evidence="3 4">NIES-4017</strain>
    </source>
</reference>
<feature type="region of interest" description="Disordered" evidence="1">
    <location>
        <begin position="162"/>
        <end position="224"/>
    </location>
</feature>
<feature type="compositionally biased region" description="Gly residues" evidence="1">
    <location>
        <begin position="164"/>
        <end position="179"/>
    </location>
</feature>